<proteinExistence type="predicted"/>
<keyword evidence="3" id="KW-1185">Reference proteome</keyword>
<dbReference type="Proteomes" id="UP000593567">
    <property type="component" value="Unassembled WGS sequence"/>
</dbReference>
<dbReference type="AlphaFoldDB" id="A0A7J7JXG7"/>
<dbReference type="EMBL" id="VXIV02001762">
    <property type="protein sequence ID" value="KAF6030028.1"/>
    <property type="molecule type" value="Genomic_DNA"/>
</dbReference>
<protein>
    <submittedName>
        <fullName evidence="2">Uncharacterized protein</fullName>
    </submittedName>
</protein>
<organism evidence="2 3">
    <name type="scientific">Bugula neritina</name>
    <name type="common">Brown bryozoan</name>
    <name type="synonym">Sertularia neritina</name>
    <dbReference type="NCBI Taxonomy" id="10212"/>
    <lineage>
        <taxon>Eukaryota</taxon>
        <taxon>Metazoa</taxon>
        <taxon>Spiralia</taxon>
        <taxon>Lophotrochozoa</taxon>
        <taxon>Bryozoa</taxon>
        <taxon>Gymnolaemata</taxon>
        <taxon>Cheilostomatida</taxon>
        <taxon>Flustrina</taxon>
        <taxon>Buguloidea</taxon>
        <taxon>Bugulidae</taxon>
        <taxon>Bugula</taxon>
    </lineage>
</organism>
<accession>A0A7J7JXG7</accession>
<feature type="compositionally biased region" description="Basic and acidic residues" evidence="1">
    <location>
        <begin position="170"/>
        <end position="187"/>
    </location>
</feature>
<evidence type="ECO:0000313" key="3">
    <source>
        <dbReference type="Proteomes" id="UP000593567"/>
    </source>
</evidence>
<sequence>MEDGCVYQYGGGWVYQYGGGAISMGVSISMEVGVTISMEVGWTINDKKFASSYELCVSASSANEEPDYDCINTPKTSRSAAVYSYVNPSMEPEVKGERTGNLTVEDVYSVIPCTEPYFNAENTIYHLEEEETRDGDHHGDGSNQEEAVQYSLADPEEEDSSAPTCTSGEGDYHTLESPERESEEPRLAEDSVYYLADNPEAEAETPGKEGVYHNIVENNEKPEERVTRPSNNLVYHVGPVTGMEVKADGNFNEGNYHEVEEGVYHEIELPANTENAEGDYGEIE</sequence>
<name>A0A7J7JXG7_BUGNE</name>
<feature type="region of interest" description="Disordered" evidence="1">
    <location>
        <begin position="131"/>
        <end position="187"/>
    </location>
</feature>
<evidence type="ECO:0000256" key="1">
    <source>
        <dbReference type="SAM" id="MobiDB-lite"/>
    </source>
</evidence>
<evidence type="ECO:0000313" key="2">
    <source>
        <dbReference type="EMBL" id="KAF6030028.1"/>
    </source>
</evidence>
<gene>
    <name evidence="2" type="ORF">EB796_011650</name>
</gene>
<reference evidence="2" key="1">
    <citation type="submission" date="2020-06" db="EMBL/GenBank/DDBJ databases">
        <title>Draft genome of Bugula neritina, a colonial animal packing powerful symbionts and potential medicines.</title>
        <authorList>
            <person name="Rayko M."/>
        </authorList>
    </citation>
    <scope>NUCLEOTIDE SEQUENCE [LARGE SCALE GENOMIC DNA]</scope>
    <source>
        <strain evidence="2">Kwan_BN1</strain>
    </source>
</reference>
<comment type="caution">
    <text evidence="2">The sequence shown here is derived from an EMBL/GenBank/DDBJ whole genome shotgun (WGS) entry which is preliminary data.</text>
</comment>